<evidence type="ECO:0000313" key="2">
    <source>
        <dbReference type="EMBL" id="GIY49678.1"/>
    </source>
</evidence>
<dbReference type="Proteomes" id="UP001054945">
    <property type="component" value="Unassembled WGS sequence"/>
</dbReference>
<keyword evidence="1" id="KW-1133">Transmembrane helix</keyword>
<name>A0AAV4TSU0_CAEEX</name>
<dbReference type="EMBL" id="BPLR01011865">
    <property type="protein sequence ID" value="GIY49678.1"/>
    <property type="molecule type" value="Genomic_DNA"/>
</dbReference>
<dbReference type="AlphaFoldDB" id="A0AAV4TSU0"/>
<reference evidence="2 3" key="1">
    <citation type="submission" date="2021-06" db="EMBL/GenBank/DDBJ databases">
        <title>Caerostris extrusa draft genome.</title>
        <authorList>
            <person name="Kono N."/>
            <person name="Arakawa K."/>
        </authorList>
    </citation>
    <scope>NUCLEOTIDE SEQUENCE [LARGE SCALE GENOMIC DNA]</scope>
</reference>
<accession>A0AAV4TSU0</accession>
<proteinExistence type="predicted"/>
<keyword evidence="1" id="KW-0472">Membrane</keyword>
<organism evidence="2 3">
    <name type="scientific">Caerostris extrusa</name>
    <name type="common">Bark spider</name>
    <name type="synonym">Caerostris bankana</name>
    <dbReference type="NCBI Taxonomy" id="172846"/>
    <lineage>
        <taxon>Eukaryota</taxon>
        <taxon>Metazoa</taxon>
        <taxon>Ecdysozoa</taxon>
        <taxon>Arthropoda</taxon>
        <taxon>Chelicerata</taxon>
        <taxon>Arachnida</taxon>
        <taxon>Araneae</taxon>
        <taxon>Araneomorphae</taxon>
        <taxon>Entelegynae</taxon>
        <taxon>Araneoidea</taxon>
        <taxon>Araneidae</taxon>
        <taxon>Caerostris</taxon>
    </lineage>
</organism>
<feature type="transmembrane region" description="Helical" evidence="1">
    <location>
        <begin position="69"/>
        <end position="90"/>
    </location>
</feature>
<sequence length="105" mass="11774">MMMKCETGTMDLSSAIKILGKGGGYQRWWNWDCKLSSVDCFNGASSRDSYSSGVRTDDMNDFLKKSGKVLLCLFVLLLQGPVLVSCENNWSKLAKDFGFKFVKHT</sequence>
<evidence type="ECO:0000256" key="1">
    <source>
        <dbReference type="SAM" id="Phobius"/>
    </source>
</evidence>
<gene>
    <name evidence="2" type="primary">AVEN_188160_1</name>
    <name evidence="2" type="ORF">CEXT_156451</name>
</gene>
<keyword evidence="1" id="KW-0812">Transmembrane</keyword>
<protein>
    <submittedName>
        <fullName evidence="2">Uncharacterized protein</fullName>
    </submittedName>
</protein>
<comment type="caution">
    <text evidence="2">The sequence shown here is derived from an EMBL/GenBank/DDBJ whole genome shotgun (WGS) entry which is preliminary data.</text>
</comment>
<keyword evidence="3" id="KW-1185">Reference proteome</keyword>
<evidence type="ECO:0000313" key="3">
    <source>
        <dbReference type="Proteomes" id="UP001054945"/>
    </source>
</evidence>